<sequence length="90" mass="9773">MRSIRKPGTFHTEEHSPSTSSCGGQSLTAQLAVNKRIQLSKLCIGYILLSRIGPIRPSQTPTGPSHHTLTLALTRPCSNSLKYKTKSLDA</sequence>
<accession>L8WZC9</accession>
<dbReference type="EMBL" id="AFRT01000579">
    <property type="protein sequence ID" value="ELU43320.1"/>
    <property type="molecule type" value="Genomic_DNA"/>
</dbReference>
<organism evidence="2 3">
    <name type="scientific">Thanatephorus cucumeris (strain AG1-IA)</name>
    <name type="common">Rice sheath blight fungus</name>
    <name type="synonym">Rhizoctonia solani</name>
    <dbReference type="NCBI Taxonomy" id="983506"/>
    <lineage>
        <taxon>Eukaryota</taxon>
        <taxon>Fungi</taxon>
        <taxon>Dikarya</taxon>
        <taxon>Basidiomycota</taxon>
        <taxon>Agaricomycotina</taxon>
        <taxon>Agaricomycetes</taxon>
        <taxon>Cantharellales</taxon>
        <taxon>Ceratobasidiaceae</taxon>
        <taxon>Rhizoctonia</taxon>
        <taxon>Rhizoctonia solani AG-1</taxon>
    </lineage>
</organism>
<feature type="region of interest" description="Disordered" evidence="1">
    <location>
        <begin position="1"/>
        <end position="25"/>
    </location>
</feature>
<gene>
    <name evidence="2" type="ORF">AG1IA_02638</name>
</gene>
<keyword evidence="3" id="KW-1185">Reference proteome</keyword>
<dbReference type="AlphaFoldDB" id="L8WZC9"/>
<name>L8WZC9_THACA</name>
<dbReference type="Proteomes" id="UP000011668">
    <property type="component" value="Unassembled WGS sequence"/>
</dbReference>
<reference evidence="2 3" key="1">
    <citation type="journal article" date="2013" name="Nat. Commun.">
        <title>The evolution and pathogenic mechanisms of the rice sheath blight pathogen.</title>
        <authorList>
            <person name="Zheng A."/>
            <person name="Lin R."/>
            <person name="Xu L."/>
            <person name="Qin P."/>
            <person name="Tang C."/>
            <person name="Ai P."/>
            <person name="Zhang D."/>
            <person name="Liu Y."/>
            <person name="Sun Z."/>
            <person name="Feng H."/>
            <person name="Wang Y."/>
            <person name="Chen Y."/>
            <person name="Liang X."/>
            <person name="Fu R."/>
            <person name="Li Q."/>
            <person name="Zhang J."/>
            <person name="Yu X."/>
            <person name="Xie Z."/>
            <person name="Ding L."/>
            <person name="Guan P."/>
            <person name="Tang J."/>
            <person name="Liang Y."/>
            <person name="Wang S."/>
            <person name="Deng Q."/>
            <person name="Li S."/>
            <person name="Zhu J."/>
            <person name="Wang L."/>
            <person name="Liu H."/>
            <person name="Li P."/>
        </authorList>
    </citation>
    <scope>NUCLEOTIDE SEQUENCE [LARGE SCALE GENOMIC DNA]</scope>
    <source>
        <strain evidence="3">AG-1 IA</strain>
    </source>
</reference>
<comment type="caution">
    <text evidence="2">The sequence shown here is derived from an EMBL/GenBank/DDBJ whole genome shotgun (WGS) entry which is preliminary data.</text>
</comment>
<proteinExistence type="predicted"/>
<evidence type="ECO:0000256" key="1">
    <source>
        <dbReference type="SAM" id="MobiDB-lite"/>
    </source>
</evidence>
<evidence type="ECO:0000313" key="3">
    <source>
        <dbReference type="Proteomes" id="UP000011668"/>
    </source>
</evidence>
<evidence type="ECO:0000313" key="2">
    <source>
        <dbReference type="EMBL" id="ELU43320.1"/>
    </source>
</evidence>
<protein>
    <submittedName>
        <fullName evidence="2">Uncharacterized protein</fullName>
    </submittedName>
</protein>
<dbReference type="HOGENOM" id="CLU_2442383_0_0_1"/>